<dbReference type="PANTHER" id="PTHR31832:SF63">
    <property type="entry name" value="B-BOX ZINC FINGER PROTEIN 23"/>
    <property type="match status" value="1"/>
</dbReference>
<keyword evidence="4" id="KW-0862">Zinc</keyword>
<dbReference type="SMART" id="SM00336">
    <property type="entry name" value="BBOX"/>
    <property type="match status" value="2"/>
</dbReference>
<evidence type="ECO:0000256" key="6">
    <source>
        <dbReference type="ARBA" id="ARBA00023163"/>
    </source>
</evidence>
<feature type="domain" description="B box-type" evidence="10">
    <location>
        <begin position="1"/>
        <end position="47"/>
    </location>
</feature>
<proteinExistence type="predicted"/>
<keyword evidence="8" id="KW-0863">Zinc-finger</keyword>
<dbReference type="InterPro" id="IPR051979">
    <property type="entry name" value="B-box_zinc_finger"/>
</dbReference>
<dbReference type="EMBL" id="OZ019905">
    <property type="protein sequence ID" value="CAK9200948.1"/>
    <property type="molecule type" value="Genomic_DNA"/>
</dbReference>
<dbReference type="CDD" id="cd19821">
    <property type="entry name" value="Bbox1_BBX-like"/>
    <property type="match status" value="2"/>
</dbReference>
<sequence length="367" mass="39374">MKIQCDVCDKNKATVMCCADEVVLCTDCDTRAHAANKLANKHQRIHLMSASDVPARSCDICQEKTGFFFCLQDRALLCRECDVSVHTANSLASNHKRFLVPGIRVALEAMVGQQAEPAAELVVAAEEVAAAAEAVAQYTPSSRRSSTTTCDTRSPGTTANDFATTCRSSPVANPSEILPTPAPKSLQGAMVVAAVPAKSAGMILQTPINNVHLQTGNSEVWKKSSITEFLIEAVPGWRVDELLSLAEMGDGYNTSAAHDIGSSCKADASNYTGSFNWTVDLRSFDEQVDVSSHRKVPQIPTPPTMSGLFSSTRSSILGSVKAINRQETAAQHALPDFGNAFVVPDVDLCSSSTSRMLPKRNRTQYGM</sequence>
<evidence type="ECO:0000256" key="4">
    <source>
        <dbReference type="ARBA" id="ARBA00022833"/>
    </source>
</evidence>
<keyword evidence="3" id="KW-0677">Repeat</keyword>
<feature type="compositionally biased region" description="Low complexity" evidence="9">
    <location>
        <begin position="141"/>
        <end position="154"/>
    </location>
</feature>
<evidence type="ECO:0000256" key="3">
    <source>
        <dbReference type="ARBA" id="ARBA00022737"/>
    </source>
</evidence>
<evidence type="ECO:0000313" key="12">
    <source>
        <dbReference type="Proteomes" id="UP001497512"/>
    </source>
</evidence>
<evidence type="ECO:0000256" key="9">
    <source>
        <dbReference type="SAM" id="MobiDB-lite"/>
    </source>
</evidence>
<evidence type="ECO:0000256" key="7">
    <source>
        <dbReference type="ARBA" id="ARBA00023242"/>
    </source>
</evidence>
<keyword evidence="5" id="KW-0805">Transcription regulation</keyword>
<feature type="domain" description="B box-type" evidence="10">
    <location>
        <begin position="53"/>
        <end position="100"/>
    </location>
</feature>
<protein>
    <recommendedName>
        <fullName evidence="10">B box-type domain-containing protein</fullName>
    </recommendedName>
</protein>
<accession>A0ABP0TNA0</accession>
<name>A0ABP0TNA0_9BRYO</name>
<evidence type="ECO:0000259" key="10">
    <source>
        <dbReference type="PROSITE" id="PS50119"/>
    </source>
</evidence>
<evidence type="ECO:0000256" key="1">
    <source>
        <dbReference type="ARBA" id="ARBA00004123"/>
    </source>
</evidence>
<dbReference type="PANTHER" id="PTHR31832">
    <property type="entry name" value="B-BOX ZINC FINGER PROTEIN 22"/>
    <property type="match status" value="1"/>
</dbReference>
<keyword evidence="12" id="KW-1185">Reference proteome</keyword>
<dbReference type="Gene3D" id="3.30.160.60">
    <property type="entry name" value="Classic Zinc Finger"/>
    <property type="match status" value="1"/>
</dbReference>
<dbReference type="InterPro" id="IPR049808">
    <property type="entry name" value="CONSTANS-like_Bbox1"/>
</dbReference>
<gene>
    <name evidence="11" type="ORF">CSSPTR1EN2_LOCUS5662</name>
</gene>
<evidence type="ECO:0000313" key="11">
    <source>
        <dbReference type="EMBL" id="CAK9200948.1"/>
    </source>
</evidence>
<reference evidence="11" key="1">
    <citation type="submission" date="2024-02" db="EMBL/GenBank/DDBJ databases">
        <authorList>
            <consortium name="ELIXIR-Norway"/>
            <consortium name="Elixir Norway"/>
        </authorList>
    </citation>
    <scope>NUCLEOTIDE SEQUENCE</scope>
</reference>
<feature type="region of interest" description="Disordered" evidence="9">
    <location>
        <begin position="141"/>
        <end position="174"/>
    </location>
</feature>
<dbReference type="InterPro" id="IPR000315">
    <property type="entry name" value="Znf_B-box"/>
</dbReference>
<dbReference type="PROSITE" id="PS50119">
    <property type="entry name" value="ZF_BBOX"/>
    <property type="match status" value="2"/>
</dbReference>
<feature type="compositionally biased region" description="Polar residues" evidence="9">
    <location>
        <begin position="155"/>
        <end position="172"/>
    </location>
</feature>
<evidence type="ECO:0000256" key="8">
    <source>
        <dbReference type="PROSITE-ProRule" id="PRU00024"/>
    </source>
</evidence>
<keyword evidence="6" id="KW-0804">Transcription</keyword>
<evidence type="ECO:0000256" key="5">
    <source>
        <dbReference type="ARBA" id="ARBA00023015"/>
    </source>
</evidence>
<organism evidence="11 12">
    <name type="scientific">Sphagnum troendelagicum</name>
    <dbReference type="NCBI Taxonomy" id="128251"/>
    <lineage>
        <taxon>Eukaryota</taxon>
        <taxon>Viridiplantae</taxon>
        <taxon>Streptophyta</taxon>
        <taxon>Embryophyta</taxon>
        <taxon>Bryophyta</taxon>
        <taxon>Sphagnophytina</taxon>
        <taxon>Sphagnopsida</taxon>
        <taxon>Sphagnales</taxon>
        <taxon>Sphagnaceae</taxon>
        <taxon>Sphagnum</taxon>
    </lineage>
</organism>
<keyword evidence="7" id="KW-0539">Nucleus</keyword>
<keyword evidence="2" id="KW-0479">Metal-binding</keyword>
<dbReference type="Proteomes" id="UP001497512">
    <property type="component" value="Chromosome 13"/>
</dbReference>
<evidence type="ECO:0000256" key="2">
    <source>
        <dbReference type="ARBA" id="ARBA00022723"/>
    </source>
</evidence>
<dbReference type="Pfam" id="PF00643">
    <property type="entry name" value="zf-B_box"/>
    <property type="match status" value="1"/>
</dbReference>
<comment type="subcellular location">
    <subcellularLocation>
        <location evidence="1">Nucleus</location>
    </subcellularLocation>
</comment>